<dbReference type="Proteomes" id="UP000184196">
    <property type="component" value="Unassembled WGS sequence"/>
</dbReference>
<feature type="domain" description="Bacterial spore germination immunoglobulin-like" evidence="3">
    <location>
        <begin position="185"/>
        <end position="260"/>
    </location>
</feature>
<keyword evidence="5" id="KW-1185">Reference proteome</keyword>
<dbReference type="InterPro" id="IPR018911">
    <property type="entry name" value="Gmad2_Ig-like_dom"/>
</dbReference>
<dbReference type="RefSeq" id="WP_165611000.1">
    <property type="nucleotide sequence ID" value="NZ_FQUW01000008.1"/>
</dbReference>
<reference evidence="5" key="1">
    <citation type="submission" date="2016-11" db="EMBL/GenBank/DDBJ databases">
        <authorList>
            <person name="Varghese N."/>
            <person name="Submissions S."/>
        </authorList>
    </citation>
    <scope>NUCLEOTIDE SEQUENCE [LARGE SCALE GENOMIC DNA]</scope>
    <source>
        <strain evidence="5">DSM 11792</strain>
    </source>
</reference>
<protein>
    <submittedName>
        <fullName evidence="4">Immunoglobulin-like domain of spore germination</fullName>
    </submittedName>
</protein>
<sequence>MRRLLLIMAALVLIGGMAGCTAARKPAPEQPRTVIIPEATRVSFEKIDLAKAPAEVKDVARTLENTDASTWVRANNNLYLLFSTSPRNRMYRAEVTEIQQRNPRADFSWLDVKARYVRQAAASAPVLTVVRVGKLDRPVNGVAFQFSREKGQQAGQAGGPGPQPAARPAPAGTPEPAAVTGGEAAISEPSPDQETTSPVKVVGKARHSAGEVRVRLVDERGTVLAEKSLSVGKESFTEFETLLSYSPVASPRKGFVEVVAPGQDGEQSLARVPVTMK</sequence>
<gene>
    <name evidence="4" type="ORF">SAMN02745218_00790</name>
</gene>
<organism evidence="4 5">
    <name type="scientific">Desulfofundulus australicus DSM 11792</name>
    <dbReference type="NCBI Taxonomy" id="1121425"/>
    <lineage>
        <taxon>Bacteria</taxon>
        <taxon>Bacillati</taxon>
        <taxon>Bacillota</taxon>
        <taxon>Clostridia</taxon>
        <taxon>Eubacteriales</taxon>
        <taxon>Peptococcaceae</taxon>
        <taxon>Desulfofundulus</taxon>
    </lineage>
</organism>
<feature type="chain" id="PRO_5011957053" evidence="2">
    <location>
        <begin position="23"/>
        <end position="277"/>
    </location>
</feature>
<name>A0A1M4W305_9FIRM</name>
<evidence type="ECO:0000256" key="1">
    <source>
        <dbReference type="SAM" id="MobiDB-lite"/>
    </source>
</evidence>
<feature type="signal peptide" evidence="2">
    <location>
        <begin position="1"/>
        <end position="22"/>
    </location>
</feature>
<dbReference type="EMBL" id="FQUW01000008">
    <property type="protein sequence ID" value="SHE75352.1"/>
    <property type="molecule type" value="Genomic_DNA"/>
</dbReference>
<keyword evidence="2" id="KW-0732">Signal</keyword>
<accession>A0A1M4W305</accession>
<feature type="compositionally biased region" description="Pro residues" evidence="1">
    <location>
        <begin position="161"/>
        <end position="173"/>
    </location>
</feature>
<evidence type="ECO:0000259" key="3">
    <source>
        <dbReference type="Pfam" id="PF10648"/>
    </source>
</evidence>
<proteinExistence type="predicted"/>
<dbReference type="AlphaFoldDB" id="A0A1M4W305"/>
<feature type="region of interest" description="Disordered" evidence="1">
    <location>
        <begin position="149"/>
        <end position="205"/>
    </location>
</feature>
<evidence type="ECO:0000313" key="4">
    <source>
        <dbReference type="EMBL" id="SHE75352.1"/>
    </source>
</evidence>
<evidence type="ECO:0000256" key="2">
    <source>
        <dbReference type="SAM" id="SignalP"/>
    </source>
</evidence>
<dbReference type="Pfam" id="PF10648">
    <property type="entry name" value="Gmad2"/>
    <property type="match status" value="1"/>
</dbReference>
<dbReference type="PROSITE" id="PS51257">
    <property type="entry name" value="PROKAR_LIPOPROTEIN"/>
    <property type="match status" value="1"/>
</dbReference>
<evidence type="ECO:0000313" key="5">
    <source>
        <dbReference type="Proteomes" id="UP000184196"/>
    </source>
</evidence>